<feature type="domain" description="SnoaL-like" evidence="2">
    <location>
        <begin position="37"/>
        <end position="154"/>
    </location>
</feature>
<dbReference type="AlphaFoldDB" id="A0A5C6TWD5"/>
<gene>
    <name evidence="3" type="ORF">FRZ32_10430</name>
</gene>
<dbReference type="SUPFAM" id="SSF54427">
    <property type="entry name" value="NTF2-like"/>
    <property type="match status" value="1"/>
</dbReference>
<name>A0A5C6TWD5_9SPHN</name>
<keyword evidence="4" id="KW-1185">Reference proteome</keyword>
<dbReference type="Gene3D" id="3.10.450.50">
    <property type="match status" value="1"/>
</dbReference>
<dbReference type="InterPro" id="IPR032710">
    <property type="entry name" value="NTF2-like_dom_sf"/>
</dbReference>
<evidence type="ECO:0000259" key="2">
    <source>
        <dbReference type="Pfam" id="PF13577"/>
    </source>
</evidence>
<dbReference type="InterPro" id="IPR037401">
    <property type="entry name" value="SnoaL-like"/>
</dbReference>
<accession>A0A5C6TWD5</accession>
<dbReference type="CDD" id="cd00531">
    <property type="entry name" value="NTF2_like"/>
    <property type="match status" value="1"/>
</dbReference>
<reference evidence="3 4" key="1">
    <citation type="journal article" date="2015" name="J. Microbiol.">
        <title>Sphingosinicella ginsenosidimutans sp. nov., with ginsenoside converting activity.</title>
        <authorList>
            <person name="Kim J.K."/>
            <person name="Kang M.S."/>
            <person name="Park S.C."/>
            <person name="Kim K.M."/>
            <person name="Choi K."/>
            <person name="Yoon M.H."/>
            <person name="Im W.T."/>
        </authorList>
    </citation>
    <scope>NUCLEOTIDE SEQUENCE [LARGE SCALE GENOMIC DNA]</scope>
    <source>
        <strain evidence="3 4">BS-11</strain>
    </source>
</reference>
<dbReference type="Pfam" id="PF13577">
    <property type="entry name" value="SnoaL_4"/>
    <property type="match status" value="1"/>
</dbReference>
<proteinExistence type="predicted"/>
<dbReference type="Proteomes" id="UP000321249">
    <property type="component" value="Unassembled WGS sequence"/>
</dbReference>
<dbReference type="OrthoDB" id="7510033at2"/>
<feature type="compositionally biased region" description="Basic and acidic residues" evidence="1">
    <location>
        <begin position="13"/>
        <end position="29"/>
    </location>
</feature>
<protein>
    <submittedName>
        <fullName evidence="3">Nuclear transport factor 2 family protein</fullName>
    </submittedName>
</protein>
<evidence type="ECO:0000313" key="4">
    <source>
        <dbReference type="Proteomes" id="UP000321249"/>
    </source>
</evidence>
<comment type="caution">
    <text evidence="3">The sequence shown here is derived from an EMBL/GenBank/DDBJ whole genome shotgun (WGS) entry which is preliminary data.</text>
</comment>
<dbReference type="EMBL" id="VOQQ01000001">
    <property type="protein sequence ID" value="TXC64038.1"/>
    <property type="molecule type" value="Genomic_DNA"/>
</dbReference>
<feature type="region of interest" description="Disordered" evidence="1">
    <location>
        <begin position="1"/>
        <end position="30"/>
    </location>
</feature>
<organism evidence="3 4">
    <name type="scientific">Allosphingosinicella ginsenosidimutans</name>
    <dbReference type="NCBI Taxonomy" id="1176539"/>
    <lineage>
        <taxon>Bacteria</taxon>
        <taxon>Pseudomonadati</taxon>
        <taxon>Pseudomonadota</taxon>
        <taxon>Alphaproteobacteria</taxon>
        <taxon>Sphingomonadales</taxon>
        <taxon>Sphingomonadaceae</taxon>
        <taxon>Allosphingosinicella</taxon>
    </lineage>
</organism>
<evidence type="ECO:0000313" key="3">
    <source>
        <dbReference type="EMBL" id="TXC64038.1"/>
    </source>
</evidence>
<sequence length="163" mass="18232">MRFTKPSALSNTARKDGARRTRPAGEERCGVFTGPESDRLALRELLDRYSDAVIRRDEAAWGATWAEDGVWRLRGEPVIGREAIVALWSKAMTGYEAVWFSAFPGEIAVTGDTARLRTHTFEYLVPSGGTGRLQSGIYEDRAVRTAEGWRFAERSFSPKEMSL</sequence>
<evidence type="ECO:0000256" key="1">
    <source>
        <dbReference type="SAM" id="MobiDB-lite"/>
    </source>
</evidence>